<protein>
    <submittedName>
        <fullName evidence="9">Paraquat-inducible protein B</fullName>
    </submittedName>
</protein>
<reference evidence="9" key="1">
    <citation type="submission" date="2018-06" db="EMBL/GenBank/DDBJ databases">
        <authorList>
            <person name="Zhirakovskaya E."/>
        </authorList>
    </citation>
    <scope>NUCLEOTIDE SEQUENCE</scope>
</reference>
<evidence type="ECO:0000256" key="1">
    <source>
        <dbReference type="ARBA" id="ARBA00004533"/>
    </source>
</evidence>
<evidence type="ECO:0000313" key="9">
    <source>
        <dbReference type="EMBL" id="VAW62895.1"/>
    </source>
</evidence>
<keyword evidence="2" id="KW-1003">Cell membrane</keyword>
<keyword evidence="4 7" id="KW-0812">Transmembrane</keyword>
<keyword evidence="6 7" id="KW-0472">Membrane</keyword>
<feature type="domain" description="Mce/MlaD" evidence="8">
    <location>
        <begin position="301"/>
        <end position="401"/>
    </location>
</feature>
<dbReference type="InterPro" id="IPR051800">
    <property type="entry name" value="PqiA-PqiB_transport"/>
</dbReference>
<evidence type="ECO:0000256" key="7">
    <source>
        <dbReference type="SAM" id="Phobius"/>
    </source>
</evidence>
<keyword evidence="3" id="KW-0997">Cell inner membrane</keyword>
<name>A0A3B0X3N3_9ZZZZ</name>
<dbReference type="GO" id="GO:0005886">
    <property type="term" value="C:plasma membrane"/>
    <property type="evidence" value="ECO:0007669"/>
    <property type="project" value="UniProtKB-SubCell"/>
</dbReference>
<keyword evidence="5 7" id="KW-1133">Transmembrane helix</keyword>
<organism evidence="9">
    <name type="scientific">hydrothermal vent metagenome</name>
    <dbReference type="NCBI Taxonomy" id="652676"/>
    <lineage>
        <taxon>unclassified sequences</taxon>
        <taxon>metagenomes</taxon>
        <taxon>ecological metagenomes</taxon>
    </lineage>
</organism>
<evidence type="ECO:0000256" key="6">
    <source>
        <dbReference type="ARBA" id="ARBA00023136"/>
    </source>
</evidence>
<proteinExistence type="predicted"/>
<evidence type="ECO:0000256" key="2">
    <source>
        <dbReference type="ARBA" id="ARBA00022475"/>
    </source>
</evidence>
<dbReference type="PANTHER" id="PTHR30462">
    <property type="entry name" value="INTERMEMBRANE TRANSPORT PROTEIN PQIB-RELATED"/>
    <property type="match status" value="1"/>
</dbReference>
<feature type="domain" description="Mce/MlaD" evidence="8">
    <location>
        <begin position="170"/>
        <end position="229"/>
    </location>
</feature>
<dbReference type="EMBL" id="UOFH01000233">
    <property type="protein sequence ID" value="VAW62895.1"/>
    <property type="molecule type" value="Genomic_DNA"/>
</dbReference>
<feature type="domain" description="Mce/MlaD" evidence="8">
    <location>
        <begin position="57"/>
        <end position="146"/>
    </location>
</feature>
<dbReference type="PANTHER" id="PTHR30462:SF0">
    <property type="entry name" value="INTERMEMBRANE TRANSPORT PROTEIN YEBT"/>
    <property type="match status" value="1"/>
</dbReference>
<evidence type="ECO:0000259" key="8">
    <source>
        <dbReference type="Pfam" id="PF02470"/>
    </source>
</evidence>
<evidence type="ECO:0000256" key="4">
    <source>
        <dbReference type="ARBA" id="ARBA00022692"/>
    </source>
</evidence>
<dbReference type="AlphaFoldDB" id="A0A3B0X3N3"/>
<sequence length="516" mass="56654">MTDEIKKNNSSESFSNIPQADIKTKTHSLSPIWVIPIVAALIGGWLVFKSATQNNLIIEVSFESASGLEANKTPVKLRNVKVGELTEVKFSEDLSEVIVVMELSGVTGKRLTDTTKFWVVRPRVGVEGVSGLDTLLSGAYVEMDPGEGGVAAKKFKGLEEPEIYQLGNPGTKYVLKSHKLGSLNRGSPVKYRGITVGSVTKYKLVDDHSYVEIEVFVDAPHDKYVNAYSRFWNVSGMSVELGAKGLDFNMESVSSLIAGGVAFTNDYATANEEPAKENTQYTLHKTEKPEIEEIVTFGASMKLYFENGVSGLSEGAPVEYKGIQMGTVTRIGVEANKSEDNIVTYAIIDIEPERLPSTNLNTNLNKKQRIKIVNKYFEKMIAQGVRAQLKSNILTGQALVMFDMFEDAEKVDVKYVNGVMIVPTMPETVDGIMKQVNDFLVKLKAIPLENIGNNLDEATNNMNSLIKSLNVEEGGATGVQINATMDELSRAAESIRVMAEYLERHPESLIRGKSAE</sequence>
<dbReference type="InterPro" id="IPR003399">
    <property type="entry name" value="Mce/MlaD"/>
</dbReference>
<accession>A0A3B0X3N3</accession>
<gene>
    <name evidence="9" type="ORF">MNBD_GAMMA08-2469</name>
</gene>
<evidence type="ECO:0000256" key="5">
    <source>
        <dbReference type="ARBA" id="ARBA00022989"/>
    </source>
</evidence>
<evidence type="ECO:0000256" key="3">
    <source>
        <dbReference type="ARBA" id="ARBA00022519"/>
    </source>
</evidence>
<comment type="subcellular location">
    <subcellularLocation>
        <location evidence="1">Cell inner membrane</location>
    </subcellularLocation>
</comment>
<dbReference type="Pfam" id="PF02470">
    <property type="entry name" value="MlaD"/>
    <property type="match status" value="3"/>
</dbReference>
<feature type="transmembrane region" description="Helical" evidence="7">
    <location>
        <begin position="29"/>
        <end position="48"/>
    </location>
</feature>